<name>K0MA53_BORPB</name>
<dbReference type="InterPro" id="IPR036913">
    <property type="entry name" value="YegP-like_sf"/>
</dbReference>
<proteinExistence type="predicted"/>
<feature type="region of interest" description="Disordered" evidence="1">
    <location>
        <begin position="91"/>
        <end position="116"/>
    </location>
</feature>
<dbReference type="PANTHER" id="PTHR40606">
    <property type="match status" value="1"/>
</dbReference>
<gene>
    <name evidence="3" type="ordered locus">BN117_0440</name>
</gene>
<protein>
    <recommendedName>
        <fullName evidence="2">DUF1508 domain-containing protein</fullName>
    </recommendedName>
</protein>
<evidence type="ECO:0000313" key="4">
    <source>
        <dbReference type="Proteomes" id="UP000008035"/>
    </source>
</evidence>
<evidence type="ECO:0000259" key="2">
    <source>
        <dbReference type="Pfam" id="PF07411"/>
    </source>
</evidence>
<dbReference type="HOGENOM" id="CLU_163886_0_0_4"/>
<accession>K0MA53</accession>
<dbReference type="AlphaFoldDB" id="K0MA53"/>
<dbReference type="EMBL" id="HE965803">
    <property type="protein sequence ID" value="CCJ47773.1"/>
    <property type="molecule type" value="Genomic_DNA"/>
</dbReference>
<dbReference type="InterPro" id="IPR010879">
    <property type="entry name" value="DUF1508"/>
</dbReference>
<dbReference type="Pfam" id="PF07411">
    <property type="entry name" value="DUF1508"/>
    <property type="match status" value="2"/>
</dbReference>
<dbReference type="InterPro" id="IPR051141">
    <property type="entry name" value="UPF0339_domain"/>
</dbReference>
<feature type="domain" description="DUF1508" evidence="2">
    <location>
        <begin position="15"/>
        <end position="60"/>
    </location>
</feature>
<dbReference type="KEGG" id="bpar:BN117_0440"/>
<reference evidence="3 4" key="1">
    <citation type="journal article" date="2012" name="BMC Genomics">
        <title>Comparative genomics of the classical Bordetella subspecies: the evolution and exchange of virulence-associated diversity amongst closely related pathogens.</title>
        <authorList>
            <person name="Park J."/>
            <person name="Zhang Y."/>
            <person name="Buboltz A.M."/>
            <person name="Zhang X."/>
            <person name="Schuster S.C."/>
            <person name="Ahuja U."/>
            <person name="Liu M."/>
            <person name="Miller J.F."/>
            <person name="Sebaihia M."/>
            <person name="Bentley S.D."/>
            <person name="Parkhill J."/>
            <person name="Harvill E.T."/>
        </authorList>
    </citation>
    <scope>NUCLEOTIDE SEQUENCE [LARGE SCALE GENOMIC DNA]</scope>
    <source>
        <strain evidence="3 4">Bpp5</strain>
    </source>
</reference>
<sequence length="116" mass="12598">MRRISMSGYFVLKASGTQYMFNLHAGNHEIILTSERYTSKASAQDGIASVQKNAPDDARYQRLTAKDGSPYFSLTATNGQSIGRSEMYKTTQARDNGIASVKSNAPGAPTKDQTQA</sequence>
<evidence type="ECO:0000256" key="1">
    <source>
        <dbReference type="SAM" id="MobiDB-lite"/>
    </source>
</evidence>
<feature type="domain" description="DUF1508" evidence="2">
    <location>
        <begin position="65"/>
        <end position="112"/>
    </location>
</feature>
<organism evidence="3 4">
    <name type="scientific">Bordetella parapertussis (strain Bpp5)</name>
    <dbReference type="NCBI Taxonomy" id="1208660"/>
    <lineage>
        <taxon>Bacteria</taxon>
        <taxon>Pseudomonadati</taxon>
        <taxon>Pseudomonadota</taxon>
        <taxon>Betaproteobacteria</taxon>
        <taxon>Burkholderiales</taxon>
        <taxon>Alcaligenaceae</taxon>
        <taxon>Bordetella</taxon>
    </lineage>
</organism>
<dbReference type="PANTHER" id="PTHR40606:SF1">
    <property type="entry name" value="UPF0339 PROTEIN YEGP"/>
    <property type="match status" value="1"/>
</dbReference>
<evidence type="ECO:0000313" key="3">
    <source>
        <dbReference type="EMBL" id="CCJ47773.1"/>
    </source>
</evidence>
<dbReference type="Proteomes" id="UP000008035">
    <property type="component" value="Chromosome"/>
</dbReference>
<dbReference type="Gene3D" id="2.30.29.80">
    <property type="match status" value="1"/>
</dbReference>
<dbReference type="SUPFAM" id="SSF160113">
    <property type="entry name" value="YegP-like"/>
    <property type="match status" value="2"/>
</dbReference>